<feature type="region of interest" description="Disordered" evidence="10">
    <location>
        <begin position="681"/>
        <end position="702"/>
    </location>
</feature>
<dbReference type="GO" id="GO:0005829">
    <property type="term" value="C:cytosol"/>
    <property type="evidence" value="ECO:0007669"/>
    <property type="project" value="TreeGrafter"/>
</dbReference>
<evidence type="ECO:0000256" key="2">
    <source>
        <dbReference type="ARBA" id="ARBA00004496"/>
    </source>
</evidence>
<dbReference type="InterPro" id="IPR037516">
    <property type="entry name" value="Tripartite_DENN"/>
</dbReference>
<evidence type="ECO:0000256" key="10">
    <source>
        <dbReference type="SAM" id="MobiDB-lite"/>
    </source>
</evidence>
<dbReference type="InterPro" id="IPR005113">
    <property type="entry name" value="uDENN_dom"/>
</dbReference>
<reference evidence="12" key="1">
    <citation type="submission" date="2022-03" db="EMBL/GenBank/DDBJ databases">
        <authorList>
            <person name="Tunstrom K."/>
        </authorList>
    </citation>
    <scope>NUCLEOTIDE SEQUENCE</scope>
</reference>
<feature type="compositionally biased region" description="Low complexity" evidence="10">
    <location>
        <begin position="776"/>
        <end position="786"/>
    </location>
</feature>
<dbReference type="Pfam" id="PF02141">
    <property type="entry name" value="DENN"/>
    <property type="match status" value="1"/>
</dbReference>
<evidence type="ECO:0000256" key="3">
    <source>
        <dbReference type="ARBA" id="ARBA00005978"/>
    </source>
</evidence>
<accession>A0AAU9TY52</accession>
<dbReference type="PROSITE" id="PS50211">
    <property type="entry name" value="DENN"/>
    <property type="match status" value="1"/>
</dbReference>
<feature type="domain" description="UDENN" evidence="11">
    <location>
        <begin position="14"/>
        <end position="632"/>
    </location>
</feature>
<dbReference type="GO" id="GO:0042981">
    <property type="term" value="P:regulation of apoptotic process"/>
    <property type="evidence" value="ECO:0007669"/>
    <property type="project" value="TreeGrafter"/>
</dbReference>
<keyword evidence="8" id="KW-0053">Apoptosis</keyword>
<feature type="region of interest" description="Disordered" evidence="10">
    <location>
        <begin position="138"/>
        <end position="188"/>
    </location>
</feature>
<evidence type="ECO:0000256" key="9">
    <source>
        <dbReference type="ARBA" id="ARBA00023136"/>
    </source>
</evidence>
<dbReference type="EMBL" id="CAKOGL010000011">
    <property type="protein sequence ID" value="CAH2092005.1"/>
    <property type="molecule type" value="Genomic_DNA"/>
</dbReference>
<feature type="region of interest" description="Disordered" evidence="10">
    <location>
        <begin position="747"/>
        <end position="809"/>
    </location>
</feature>
<evidence type="ECO:0000256" key="5">
    <source>
        <dbReference type="ARBA" id="ARBA00022475"/>
    </source>
</evidence>
<dbReference type="Proteomes" id="UP001153954">
    <property type="component" value="Unassembled WGS sequence"/>
</dbReference>
<sequence>MDIQKQHLCPRLVDYLTIVGAKPYTTGKGLAPVQAPELLRRYPLTNHDDFPLPLDMVYFCQPEGCVSVGPRRQLAHITTRDTTSFVFTLTDKDSGKTRYGICINFYRAMERAPAPGLRERGVLRRESWRKSMEKSSDSAFSSDYRSSNVAPSDSERDCSAAPRLAPAPDSESGGSHSPSPRATRKRQRIRNHSLTSICLLSHHPFFSTFRECLFILKKLIDACNESSSPRRVGASRQIFRDTVWSVLTGQAYDNTPTIVVHDVKEIETWILRLLSAPVPVPGKTRLELEVLSPTAHAPLVFALPDHTRFALVDFPLHLPLELLGIDTCLKVLTLIMLENKVVVQSRDYNALSMSVMALVAMLYPLEYMFPAIPLLPSCMSCAEQLLLAPTPFLIGIPATFLTYKKNFKLPDDIWLVDLDATKLTGPTANDQDLPPLPEPESSVLKNHLKQAMQVMGSAGTGAINSLTNSSAEQATAPLMPSRRDSVGGATLKVQPVSFREGSHSTPESRRVSVGSAHTQRLSLASPHSSPAPHSPHSPHSPQPFNPLIYGNDVDSVDIATRVAMVRFFNSQNILANFMEHTRTLRLYPRPVVAFQINSFLRSRPRTTSFLNKFARTQAVEFLAEWSLTPCNVAFLRVQTGVFDPRQIGDKPKWFADQLQPIRFAVWDDGSSLNGALRQLQRHENQPTDESGSDSEAAESTSSSYSSLSDFVSEIASSDLSPGGNAQQHHVIGETYNAVVQVPMTLSSSLDPNTVYSPPSSLMFGEEEEERKEGRESTTPSPSASSSEHSDLSDDDVPGAVDRPDVDTQPAPVKKSVITFHCCIYPTLHKECNYISLLHLSYITQRV</sequence>
<organism evidence="12 13">
    <name type="scientific">Euphydryas editha</name>
    <name type="common">Edith's checkerspot</name>
    <dbReference type="NCBI Taxonomy" id="104508"/>
    <lineage>
        <taxon>Eukaryota</taxon>
        <taxon>Metazoa</taxon>
        <taxon>Ecdysozoa</taxon>
        <taxon>Arthropoda</taxon>
        <taxon>Hexapoda</taxon>
        <taxon>Insecta</taxon>
        <taxon>Pterygota</taxon>
        <taxon>Neoptera</taxon>
        <taxon>Endopterygota</taxon>
        <taxon>Lepidoptera</taxon>
        <taxon>Glossata</taxon>
        <taxon>Ditrysia</taxon>
        <taxon>Papilionoidea</taxon>
        <taxon>Nymphalidae</taxon>
        <taxon>Nymphalinae</taxon>
        <taxon>Euphydryas</taxon>
    </lineage>
</organism>
<feature type="compositionally biased region" description="Basic and acidic residues" evidence="10">
    <location>
        <begin position="500"/>
        <end position="510"/>
    </location>
</feature>
<dbReference type="PANTHER" id="PTHR13008:SF7">
    <property type="entry name" value="MAP KINASE-ACTIVATING DEATH DOMAIN PROTEIN"/>
    <property type="match status" value="1"/>
</dbReference>
<proteinExistence type="inferred from homology"/>
<keyword evidence="7" id="KW-0344">Guanine-nucleotide releasing factor</keyword>
<dbReference type="InterPro" id="IPR001194">
    <property type="entry name" value="cDENN_dom"/>
</dbReference>
<dbReference type="Gene3D" id="3.40.50.11500">
    <property type="match status" value="1"/>
</dbReference>
<dbReference type="Gene3D" id="3.30.450.200">
    <property type="match status" value="1"/>
</dbReference>
<comment type="caution">
    <text evidence="12">The sequence shown here is derived from an EMBL/GenBank/DDBJ whole genome shotgun (WGS) entry which is preliminary data.</text>
</comment>
<keyword evidence="6" id="KW-0963">Cytoplasm</keyword>
<evidence type="ECO:0000256" key="1">
    <source>
        <dbReference type="ARBA" id="ARBA00004236"/>
    </source>
</evidence>
<dbReference type="AlphaFoldDB" id="A0AAU9TY52"/>
<comment type="similarity">
    <text evidence="3">Belongs to the MADD family.</text>
</comment>
<dbReference type="SMART" id="SM00800">
    <property type="entry name" value="uDENN"/>
    <property type="match status" value="1"/>
</dbReference>
<feature type="compositionally biased region" description="Polar residues" evidence="10">
    <location>
        <begin position="747"/>
        <end position="759"/>
    </location>
</feature>
<evidence type="ECO:0000256" key="4">
    <source>
        <dbReference type="ARBA" id="ARBA00017868"/>
    </source>
</evidence>
<dbReference type="SMART" id="SM00801">
    <property type="entry name" value="dDENN"/>
    <property type="match status" value="1"/>
</dbReference>
<dbReference type="InterPro" id="IPR039980">
    <property type="entry name" value="MADD"/>
</dbReference>
<evidence type="ECO:0000256" key="6">
    <source>
        <dbReference type="ARBA" id="ARBA00022490"/>
    </source>
</evidence>
<gene>
    <name evidence="12" type="ORF">EEDITHA_LOCUS7812</name>
</gene>
<name>A0AAU9TY52_EUPED</name>
<evidence type="ECO:0000259" key="11">
    <source>
        <dbReference type="PROSITE" id="PS50211"/>
    </source>
</evidence>
<evidence type="ECO:0000313" key="12">
    <source>
        <dbReference type="EMBL" id="CAH2092005.1"/>
    </source>
</evidence>
<dbReference type="GO" id="GO:0005085">
    <property type="term" value="F:guanyl-nucleotide exchange factor activity"/>
    <property type="evidence" value="ECO:0007669"/>
    <property type="project" value="UniProtKB-KW"/>
</dbReference>
<evidence type="ECO:0000256" key="7">
    <source>
        <dbReference type="ARBA" id="ARBA00022658"/>
    </source>
</evidence>
<dbReference type="InterPro" id="IPR005112">
    <property type="entry name" value="dDENN_dom"/>
</dbReference>
<dbReference type="GO" id="GO:0005886">
    <property type="term" value="C:plasma membrane"/>
    <property type="evidence" value="ECO:0007669"/>
    <property type="project" value="UniProtKB-SubCell"/>
</dbReference>
<feature type="compositionally biased region" description="Low complexity" evidence="10">
    <location>
        <begin position="138"/>
        <end position="147"/>
    </location>
</feature>
<dbReference type="FunFam" id="3.40.50.11500:FF:000002">
    <property type="entry name" value="MAP kinase-activating death domain protein-like Protein"/>
    <property type="match status" value="1"/>
</dbReference>
<evidence type="ECO:0000256" key="8">
    <source>
        <dbReference type="ARBA" id="ARBA00022703"/>
    </source>
</evidence>
<evidence type="ECO:0000313" key="13">
    <source>
        <dbReference type="Proteomes" id="UP001153954"/>
    </source>
</evidence>
<keyword evidence="13" id="KW-1185">Reference proteome</keyword>
<keyword evidence="9" id="KW-0472">Membrane</keyword>
<dbReference type="InterPro" id="IPR043153">
    <property type="entry name" value="DENN_C"/>
</dbReference>
<feature type="compositionally biased region" description="Pro residues" evidence="10">
    <location>
        <begin position="532"/>
        <end position="544"/>
    </location>
</feature>
<comment type="subcellular location">
    <subcellularLocation>
        <location evidence="1">Cell membrane</location>
    </subcellularLocation>
    <subcellularLocation>
        <location evidence="2">Cytoplasm</location>
    </subcellularLocation>
</comment>
<keyword evidence="5" id="KW-1003">Cell membrane</keyword>
<dbReference type="PANTHER" id="PTHR13008">
    <property type="entry name" value="MAP-KINASE ACTIVATING DEATH DOMAIN PROTEIN MADD /DENN/AEX-3 C.ELEGANS"/>
    <property type="match status" value="1"/>
</dbReference>
<dbReference type="GO" id="GO:0006915">
    <property type="term" value="P:apoptotic process"/>
    <property type="evidence" value="ECO:0007669"/>
    <property type="project" value="UniProtKB-KW"/>
</dbReference>
<feature type="region of interest" description="Disordered" evidence="10">
    <location>
        <begin position="494"/>
        <end position="546"/>
    </location>
</feature>
<dbReference type="SMART" id="SM00799">
    <property type="entry name" value="DENN"/>
    <property type="match status" value="1"/>
</dbReference>
<dbReference type="Pfam" id="PF03456">
    <property type="entry name" value="uDENN"/>
    <property type="match status" value="1"/>
</dbReference>
<protein>
    <recommendedName>
        <fullName evidence="4">MAP kinase-activating death domain protein</fullName>
    </recommendedName>
</protein>
<dbReference type="GO" id="GO:0032483">
    <property type="term" value="P:regulation of Rab protein signal transduction"/>
    <property type="evidence" value="ECO:0007669"/>
    <property type="project" value="TreeGrafter"/>
</dbReference>